<organism evidence="2 3">
    <name type="scientific">Aegilops tauschii subsp. strangulata</name>
    <name type="common">Goatgrass</name>
    <dbReference type="NCBI Taxonomy" id="200361"/>
    <lineage>
        <taxon>Eukaryota</taxon>
        <taxon>Viridiplantae</taxon>
        <taxon>Streptophyta</taxon>
        <taxon>Embryophyta</taxon>
        <taxon>Tracheophyta</taxon>
        <taxon>Spermatophyta</taxon>
        <taxon>Magnoliopsida</taxon>
        <taxon>Liliopsida</taxon>
        <taxon>Poales</taxon>
        <taxon>Poaceae</taxon>
        <taxon>BOP clade</taxon>
        <taxon>Pooideae</taxon>
        <taxon>Triticodae</taxon>
        <taxon>Triticeae</taxon>
        <taxon>Triticinae</taxon>
        <taxon>Aegilops</taxon>
    </lineage>
</organism>
<reference evidence="2" key="3">
    <citation type="journal article" date="2017" name="Nature">
        <title>Genome sequence of the progenitor of the wheat D genome Aegilops tauschii.</title>
        <authorList>
            <person name="Luo M.C."/>
            <person name="Gu Y.Q."/>
            <person name="Puiu D."/>
            <person name="Wang H."/>
            <person name="Twardziok S.O."/>
            <person name="Deal K.R."/>
            <person name="Huo N."/>
            <person name="Zhu T."/>
            <person name="Wang L."/>
            <person name="Wang Y."/>
            <person name="McGuire P.E."/>
            <person name="Liu S."/>
            <person name="Long H."/>
            <person name="Ramasamy R.K."/>
            <person name="Rodriguez J.C."/>
            <person name="Van S.L."/>
            <person name="Yuan L."/>
            <person name="Wang Z."/>
            <person name="Xia Z."/>
            <person name="Xiao L."/>
            <person name="Anderson O.D."/>
            <person name="Ouyang S."/>
            <person name="Liang Y."/>
            <person name="Zimin A.V."/>
            <person name="Pertea G."/>
            <person name="Qi P."/>
            <person name="Bennetzen J.L."/>
            <person name="Dai X."/>
            <person name="Dawson M.W."/>
            <person name="Muller H.G."/>
            <person name="Kugler K."/>
            <person name="Rivarola-Duarte L."/>
            <person name="Spannagl M."/>
            <person name="Mayer K.F.X."/>
            <person name="Lu F.H."/>
            <person name="Bevan M.W."/>
            <person name="Leroy P."/>
            <person name="Li P."/>
            <person name="You F.M."/>
            <person name="Sun Q."/>
            <person name="Liu Z."/>
            <person name="Lyons E."/>
            <person name="Wicker T."/>
            <person name="Salzberg S.L."/>
            <person name="Devos K.M."/>
            <person name="Dvorak J."/>
        </authorList>
    </citation>
    <scope>NUCLEOTIDE SEQUENCE [LARGE SCALE GENOMIC DNA]</scope>
    <source>
        <strain evidence="2">cv. AL8/78</strain>
    </source>
</reference>
<dbReference type="Pfam" id="PF13966">
    <property type="entry name" value="zf-RVT"/>
    <property type="match status" value="1"/>
</dbReference>
<keyword evidence="3" id="KW-1185">Reference proteome</keyword>
<accession>A0A453ELV6</accession>
<reference evidence="3" key="1">
    <citation type="journal article" date="2014" name="Science">
        <title>Ancient hybridizations among the ancestral genomes of bread wheat.</title>
        <authorList>
            <consortium name="International Wheat Genome Sequencing Consortium,"/>
            <person name="Marcussen T."/>
            <person name="Sandve S.R."/>
            <person name="Heier L."/>
            <person name="Spannagl M."/>
            <person name="Pfeifer M."/>
            <person name="Jakobsen K.S."/>
            <person name="Wulff B.B."/>
            <person name="Steuernagel B."/>
            <person name="Mayer K.F."/>
            <person name="Olsen O.A."/>
        </authorList>
    </citation>
    <scope>NUCLEOTIDE SEQUENCE [LARGE SCALE GENOMIC DNA]</scope>
    <source>
        <strain evidence="3">cv. AL8/78</strain>
    </source>
</reference>
<dbReference type="InterPro" id="IPR026960">
    <property type="entry name" value="RVT-Znf"/>
</dbReference>
<evidence type="ECO:0000313" key="3">
    <source>
        <dbReference type="Proteomes" id="UP000015105"/>
    </source>
</evidence>
<reference evidence="2" key="5">
    <citation type="journal article" date="2021" name="G3 (Bethesda)">
        <title>Aegilops tauschii genome assembly Aet v5.0 features greater sequence contiguity and improved annotation.</title>
        <authorList>
            <person name="Wang L."/>
            <person name="Zhu T."/>
            <person name="Rodriguez J.C."/>
            <person name="Deal K.R."/>
            <person name="Dubcovsky J."/>
            <person name="McGuire P.E."/>
            <person name="Lux T."/>
            <person name="Spannagl M."/>
            <person name="Mayer K.F.X."/>
            <person name="Baldrich P."/>
            <person name="Meyers B.C."/>
            <person name="Huo N."/>
            <person name="Gu Y.Q."/>
            <person name="Zhou H."/>
            <person name="Devos K.M."/>
            <person name="Bennetzen J.L."/>
            <person name="Unver T."/>
            <person name="Budak H."/>
            <person name="Gulick P.J."/>
            <person name="Galiba G."/>
            <person name="Kalapos B."/>
            <person name="Nelson D.R."/>
            <person name="Li P."/>
            <person name="You F.M."/>
            <person name="Luo M.C."/>
            <person name="Dvorak J."/>
        </authorList>
    </citation>
    <scope>NUCLEOTIDE SEQUENCE [LARGE SCALE GENOMIC DNA]</scope>
    <source>
        <strain evidence="2">cv. AL8/78</strain>
    </source>
</reference>
<dbReference type="EnsemblPlants" id="AET3Gv20390400.1">
    <property type="protein sequence ID" value="AET3Gv20390400.1"/>
    <property type="gene ID" value="AET3Gv20390400"/>
</dbReference>
<name>A0A453ELV6_AEGTS</name>
<evidence type="ECO:0000259" key="1">
    <source>
        <dbReference type="Pfam" id="PF13966"/>
    </source>
</evidence>
<evidence type="ECO:0000313" key="2">
    <source>
        <dbReference type="EnsemblPlants" id="AET3Gv20390400.1"/>
    </source>
</evidence>
<sequence>MNKTIWKVWAPPKIKFFAWLAIQNRVWTADRLAKRGWDNCGLCPLCKREQESVAHLFYKCRYTLRLWEMLKVWLRLDTMDITTWPGERSIKDWWTRMSSATRVHRKAMASLTMLVSWTI</sequence>
<dbReference type="Gramene" id="AET3Gv20390400.1">
    <property type="protein sequence ID" value="AET3Gv20390400.1"/>
    <property type="gene ID" value="AET3Gv20390400"/>
</dbReference>
<proteinExistence type="predicted"/>
<reference evidence="3" key="2">
    <citation type="journal article" date="2017" name="Nat. Plants">
        <title>The Aegilops tauschii genome reveals multiple impacts of transposons.</title>
        <authorList>
            <person name="Zhao G."/>
            <person name="Zou C."/>
            <person name="Li K."/>
            <person name="Wang K."/>
            <person name="Li T."/>
            <person name="Gao L."/>
            <person name="Zhang X."/>
            <person name="Wang H."/>
            <person name="Yang Z."/>
            <person name="Liu X."/>
            <person name="Jiang W."/>
            <person name="Mao L."/>
            <person name="Kong X."/>
            <person name="Jiao Y."/>
            <person name="Jia J."/>
        </authorList>
    </citation>
    <scope>NUCLEOTIDE SEQUENCE [LARGE SCALE GENOMIC DNA]</scope>
    <source>
        <strain evidence="3">cv. AL8/78</strain>
    </source>
</reference>
<feature type="domain" description="Reverse transcriptase zinc-binding" evidence="1">
    <location>
        <begin position="2"/>
        <end position="67"/>
    </location>
</feature>
<dbReference type="AlphaFoldDB" id="A0A453ELV6"/>
<reference evidence="2" key="4">
    <citation type="submission" date="2019-03" db="UniProtKB">
        <authorList>
            <consortium name="EnsemblPlants"/>
        </authorList>
    </citation>
    <scope>IDENTIFICATION</scope>
</reference>
<dbReference type="Proteomes" id="UP000015105">
    <property type="component" value="Chromosome 3D"/>
</dbReference>
<protein>
    <recommendedName>
        <fullName evidence="1">Reverse transcriptase zinc-binding domain-containing protein</fullName>
    </recommendedName>
</protein>